<dbReference type="OrthoDB" id="241498at2"/>
<dbReference type="Proteomes" id="UP000029093">
    <property type="component" value="Unassembled WGS sequence"/>
</dbReference>
<dbReference type="Gene3D" id="3.90.1200.10">
    <property type="match status" value="1"/>
</dbReference>
<dbReference type="PANTHER" id="PTHR21064">
    <property type="entry name" value="AMINOGLYCOSIDE PHOSPHOTRANSFERASE DOMAIN-CONTAINING PROTEIN-RELATED"/>
    <property type="match status" value="1"/>
</dbReference>
<evidence type="ECO:0000256" key="1">
    <source>
        <dbReference type="ARBA" id="ARBA00038240"/>
    </source>
</evidence>
<reference evidence="3 4" key="1">
    <citation type="submission" date="2014-03" db="EMBL/GenBank/DDBJ databases">
        <title>Genomics of Bifidobacteria.</title>
        <authorList>
            <person name="Ventura M."/>
            <person name="Milani C."/>
            <person name="Lugli G.A."/>
        </authorList>
    </citation>
    <scope>NUCLEOTIDE SEQUENCE [LARGE SCALE GENOMIC DNA]</scope>
    <source>
        <strain evidence="3 4">LMG 10736</strain>
    </source>
</reference>
<feature type="domain" description="Aminoglycoside phosphotransferase" evidence="2">
    <location>
        <begin position="58"/>
        <end position="294"/>
    </location>
</feature>
<proteinExistence type="inferred from homology"/>
<evidence type="ECO:0000313" key="3">
    <source>
        <dbReference type="EMBL" id="KFI46374.1"/>
    </source>
</evidence>
<gene>
    <name evidence="3" type="ORF">BBOU_1465</name>
</gene>
<keyword evidence="3" id="KW-0808">Transferase</keyword>
<sequence>MAQAIVSLMDAPAKTASLNAFSALKKGSPAPFWLFQGVCGAWGIDHSRARLDLITVSENATFVLDIDGKHEGVVRVSQPGYVGGPEAVASEIAWLNALHEIDGVHLINPVPTTRGTFVTRIHDANGVGWTVISTKFVEGTVLEDLDNPAPYYETIGSWAALFHEQSRQWEPPFGFKRFSWDLSNMVGPSPRWGRWENADLTDTERALCDKALWKAMDVVVKVPRTKQTWGLIHADLRPSNIIKGADGKLTVIDFDDAGYSWYLYDYASSLSFIEHESYAPQLAKAWVRGYQKVAGDFNEEQLAVMSALSMIRRLQMLGWTTNHRADALPDGMAEQEAPGSVMCAKRYLDDPMWLLE</sequence>
<dbReference type="GO" id="GO:0004413">
    <property type="term" value="F:homoserine kinase activity"/>
    <property type="evidence" value="ECO:0007669"/>
    <property type="project" value="TreeGrafter"/>
</dbReference>
<comment type="similarity">
    <text evidence="1">Belongs to the pseudomonas-type ThrB family.</text>
</comment>
<dbReference type="GO" id="GO:0009088">
    <property type="term" value="P:threonine biosynthetic process"/>
    <property type="evidence" value="ECO:0007669"/>
    <property type="project" value="TreeGrafter"/>
</dbReference>
<dbReference type="Pfam" id="PF01636">
    <property type="entry name" value="APH"/>
    <property type="match status" value="1"/>
</dbReference>
<evidence type="ECO:0000259" key="2">
    <source>
        <dbReference type="Pfam" id="PF01636"/>
    </source>
</evidence>
<dbReference type="InterPro" id="IPR002575">
    <property type="entry name" value="Aminoglycoside_PTrfase"/>
</dbReference>
<comment type="caution">
    <text evidence="3">The sequence shown here is derived from an EMBL/GenBank/DDBJ whole genome shotgun (WGS) entry which is preliminary data.</text>
</comment>
<dbReference type="EMBL" id="JGYQ01000016">
    <property type="protein sequence ID" value="KFI46374.1"/>
    <property type="molecule type" value="Genomic_DNA"/>
</dbReference>
<name>A0A086ZIM4_9BIFI</name>
<dbReference type="InterPro" id="IPR011009">
    <property type="entry name" value="Kinase-like_dom_sf"/>
</dbReference>
<dbReference type="PANTHER" id="PTHR21064:SF6">
    <property type="entry name" value="AMINOGLYCOSIDE PHOSPHOTRANSFERASE DOMAIN-CONTAINING PROTEIN"/>
    <property type="match status" value="1"/>
</dbReference>
<protein>
    <submittedName>
        <fullName evidence="3">Phosphotransferase enzyme family</fullName>
    </submittedName>
</protein>
<accession>A0A086ZIM4</accession>
<dbReference type="SUPFAM" id="SSF56112">
    <property type="entry name" value="Protein kinase-like (PK-like)"/>
    <property type="match status" value="1"/>
</dbReference>
<organism evidence="3 4">
    <name type="scientific">Bifidobacterium boum</name>
    <dbReference type="NCBI Taxonomy" id="78343"/>
    <lineage>
        <taxon>Bacteria</taxon>
        <taxon>Bacillati</taxon>
        <taxon>Actinomycetota</taxon>
        <taxon>Actinomycetes</taxon>
        <taxon>Bifidobacteriales</taxon>
        <taxon>Bifidobacteriaceae</taxon>
        <taxon>Bifidobacterium</taxon>
    </lineage>
</organism>
<dbReference type="AlphaFoldDB" id="A0A086ZIM4"/>
<dbReference type="InterPro" id="IPR050249">
    <property type="entry name" value="Pseudomonas-type_ThrB"/>
</dbReference>
<keyword evidence="4" id="KW-1185">Reference proteome</keyword>
<evidence type="ECO:0000313" key="4">
    <source>
        <dbReference type="Proteomes" id="UP000029093"/>
    </source>
</evidence>